<comment type="catalytic activity">
    <reaction evidence="12">
        <text>L-tyrosyl-[protein] + ATP = O-phospho-L-tyrosyl-[protein] + ADP + H(+)</text>
        <dbReference type="Rhea" id="RHEA:10596"/>
        <dbReference type="Rhea" id="RHEA-COMP:10136"/>
        <dbReference type="Rhea" id="RHEA-COMP:20101"/>
        <dbReference type="ChEBI" id="CHEBI:15378"/>
        <dbReference type="ChEBI" id="CHEBI:30616"/>
        <dbReference type="ChEBI" id="CHEBI:46858"/>
        <dbReference type="ChEBI" id="CHEBI:61978"/>
        <dbReference type="ChEBI" id="CHEBI:456216"/>
        <dbReference type="EC" id="2.7.12.2"/>
    </reaction>
</comment>
<gene>
    <name evidence="16" type="ORF">GPM918_LOCUS8418</name>
    <name evidence="17" type="ORF">SRO942_LOCUS8418</name>
</gene>
<dbReference type="GO" id="GO:0005524">
    <property type="term" value="F:ATP binding"/>
    <property type="evidence" value="ECO:0007669"/>
    <property type="project" value="UniProtKB-UniRule"/>
</dbReference>
<evidence type="ECO:0000313" key="18">
    <source>
        <dbReference type="Proteomes" id="UP000663829"/>
    </source>
</evidence>
<keyword evidence="4 13" id="KW-0547">Nucleotide-binding</keyword>
<evidence type="ECO:0000256" key="1">
    <source>
        <dbReference type="ARBA" id="ARBA00010954"/>
    </source>
</evidence>
<keyword evidence="18" id="KW-1185">Reference proteome</keyword>
<dbReference type="InterPro" id="IPR011009">
    <property type="entry name" value="Kinase-like_dom_sf"/>
</dbReference>
<accession>A0A813ZD33</accession>
<comment type="catalytic activity">
    <reaction evidence="11">
        <text>L-threonyl-[protein] + ATP = O-phospho-L-threonyl-[protein] + ADP + H(+)</text>
        <dbReference type="Rhea" id="RHEA:46608"/>
        <dbReference type="Rhea" id="RHEA-COMP:11060"/>
        <dbReference type="Rhea" id="RHEA-COMP:11605"/>
        <dbReference type="ChEBI" id="CHEBI:15378"/>
        <dbReference type="ChEBI" id="CHEBI:30013"/>
        <dbReference type="ChEBI" id="CHEBI:30616"/>
        <dbReference type="ChEBI" id="CHEBI:61977"/>
        <dbReference type="ChEBI" id="CHEBI:456216"/>
        <dbReference type="EC" id="2.7.12.2"/>
    </reaction>
</comment>
<evidence type="ECO:0000313" key="16">
    <source>
        <dbReference type="EMBL" id="CAF0896767.1"/>
    </source>
</evidence>
<dbReference type="GO" id="GO:0004674">
    <property type="term" value="F:protein serine/threonine kinase activity"/>
    <property type="evidence" value="ECO:0007669"/>
    <property type="project" value="UniProtKB-KW"/>
</dbReference>
<comment type="similarity">
    <text evidence="8">Belongs to the protein kinase superfamily. STE Ser/Thr protein kinase family. MAP kinase kinase subfamily.</text>
</comment>
<evidence type="ECO:0000259" key="15">
    <source>
        <dbReference type="PROSITE" id="PS50011"/>
    </source>
</evidence>
<dbReference type="EMBL" id="CAJOBC010001464">
    <property type="protein sequence ID" value="CAF3679956.1"/>
    <property type="molecule type" value="Genomic_DNA"/>
</dbReference>
<evidence type="ECO:0000256" key="9">
    <source>
        <dbReference type="ARBA" id="ARBA00038999"/>
    </source>
</evidence>
<proteinExistence type="inferred from homology"/>
<dbReference type="InterPro" id="IPR050915">
    <property type="entry name" value="MAP_kinase_kinase"/>
</dbReference>
<comment type="caution">
    <text evidence="16">The sequence shown here is derived from an EMBL/GenBank/DDBJ whole genome shotgun (WGS) entry which is preliminary data.</text>
</comment>
<dbReference type="InterPro" id="IPR017441">
    <property type="entry name" value="Protein_kinase_ATP_BS"/>
</dbReference>
<feature type="region of interest" description="Disordered" evidence="14">
    <location>
        <begin position="1"/>
        <end position="26"/>
    </location>
</feature>
<sequence>MPIAEPNTKNKLGLTLPEVPRDNMENHNENGVQEVCIERLKEEFNQLDCTDKQKDRMEEFFKSKQAVGELKQDDLVNICELGQGNGGVVWKVRHKPTDKIMARKLIYLEVKPALKSQIIRELKVLHQCNSPYIVGFYGAFAVEAQISICMEYMDGGSLDLILKKVMRIPEHILGKITVAVLRGLSYLRERHRIMHRDIKPSNILVNQQGEIKLCDFGVSAQLIDSTLHTFIGTRSYMSPERLEGTHYGIMSDIWSLGLSLVEMAVGRYPIPPPSVQDIDALFKEDPHGCQSRPEGFGCHKGLAIFELMEWIVNEAPPGLAREHFSSDFCDFIDRCLKKSTSERADLNTLLNHSFYRRYENEIDNQDMSNENKQSTNDNDNLADEQQRTRPIGAVLGWLNLGSVSPRQPTSAAQSISGANNNEDSIPGSPPQFVEYSQLMEANRNAQNLQLAHEIVFNKDFELQLPDYEKGSLAEKVHNTIHTAFWNVLREDLEAKPPRYEHIVDLIGEAKEDLKSLTLPHQITLKQQIDEAVNLEIVKKKFQANAVDPNEYTKYFIDMMSSLCAECRDEQITKLKMLSDPVECFRGIMELLNLMKLDMANFNIRHYRPLLQQQSVNYEKSTFEKFLEAQRNMGIDPLAATYNWLERAFHREQKKETIGSYIALDQPADNVLPLTILNEAYMEILLWNPTHPFPETLQLDEIRFNQVHISSMRLLIISTIMGILSHITGSVLRDYESLRTTLKAQMIIILEDFPQRKLRDLLASLGEQIVKTSREELEKYNQAKVIVDNEQMIKDSLQTIADHKLTEHPVFKVLFNRYVTFIQQLLIQSANSTSSSLLPNVAIPNGLTLVMNEVIITVRLFIRLITYNKIVFSEHYSTIIKQIQEKKSPSSRRTLPEQ</sequence>
<feature type="binding site" evidence="13">
    <location>
        <position position="104"/>
    </location>
    <ligand>
        <name>ATP</name>
        <dbReference type="ChEBI" id="CHEBI:30616"/>
    </ligand>
</feature>
<evidence type="ECO:0000256" key="6">
    <source>
        <dbReference type="ARBA" id="ARBA00022840"/>
    </source>
</evidence>
<feature type="compositionally biased region" description="Polar residues" evidence="14">
    <location>
        <begin position="365"/>
        <end position="379"/>
    </location>
</feature>
<evidence type="ECO:0000256" key="11">
    <source>
        <dbReference type="ARBA" id="ARBA00049299"/>
    </source>
</evidence>
<dbReference type="SUPFAM" id="SSF56112">
    <property type="entry name" value="Protein kinase-like (PK-like)"/>
    <property type="match status" value="1"/>
</dbReference>
<evidence type="ECO:0000313" key="17">
    <source>
        <dbReference type="EMBL" id="CAF3679956.1"/>
    </source>
</evidence>
<dbReference type="GO" id="GO:0004708">
    <property type="term" value="F:MAP kinase kinase activity"/>
    <property type="evidence" value="ECO:0007669"/>
    <property type="project" value="UniProtKB-EC"/>
</dbReference>
<dbReference type="EC" id="2.7.12.2" evidence="9"/>
<evidence type="ECO:0000256" key="2">
    <source>
        <dbReference type="ARBA" id="ARBA00022527"/>
    </source>
</evidence>
<dbReference type="InterPro" id="IPR008862">
    <property type="entry name" value="Tcp11"/>
</dbReference>
<dbReference type="Pfam" id="PF00069">
    <property type="entry name" value="Pkinase"/>
    <property type="match status" value="1"/>
</dbReference>
<dbReference type="PROSITE" id="PS50011">
    <property type="entry name" value="PROTEIN_KINASE_DOM"/>
    <property type="match status" value="1"/>
</dbReference>
<dbReference type="Proteomes" id="UP000663829">
    <property type="component" value="Unassembled WGS sequence"/>
</dbReference>
<keyword evidence="7" id="KW-0829">Tyrosine-protein kinase</keyword>
<evidence type="ECO:0000256" key="8">
    <source>
        <dbReference type="ARBA" id="ARBA00038035"/>
    </source>
</evidence>
<comment type="catalytic activity">
    <reaction evidence="10">
        <text>L-seryl-[protein] + ATP = O-phospho-L-seryl-[protein] + ADP + H(+)</text>
        <dbReference type="Rhea" id="RHEA:17989"/>
        <dbReference type="Rhea" id="RHEA-COMP:9863"/>
        <dbReference type="Rhea" id="RHEA-COMP:11604"/>
        <dbReference type="ChEBI" id="CHEBI:15378"/>
        <dbReference type="ChEBI" id="CHEBI:29999"/>
        <dbReference type="ChEBI" id="CHEBI:30616"/>
        <dbReference type="ChEBI" id="CHEBI:83421"/>
        <dbReference type="ChEBI" id="CHEBI:456216"/>
        <dbReference type="EC" id="2.7.12.2"/>
    </reaction>
</comment>
<evidence type="ECO:0000256" key="4">
    <source>
        <dbReference type="ARBA" id="ARBA00022741"/>
    </source>
</evidence>
<dbReference type="Gene3D" id="3.30.200.20">
    <property type="entry name" value="Phosphorylase Kinase, domain 1"/>
    <property type="match status" value="1"/>
</dbReference>
<keyword evidence="6 13" id="KW-0067">ATP-binding</keyword>
<keyword evidence="3" id="KW-0808">Transferase</keyword>
<feature type="domain" description="Protein kinase" evidence="15">
    <location>
        <begin position="75"/>
        <end position="355"/>
    </location>
</feature>
<protein>
    <recommendedName>
        <fullName evidence="9">mitogen-activated protein kinase kinase</fullName>
        <ecNumber evidence="9">2.7.12.2</ecNumber>
    </recommendedName>
</protein>
<dbReference type="OrthoDB" id="10252354at2759"/>
<dbReference type="Proteomes" id="UP000681722">
    <property type="component" value="Unassembled WGS sequence"/>
</dbReference>
<evidence type="ECO:0000256" key="10">
    <source>
        <dbReference type="ARBA" id="ARBA00049014"/>
    </source>
</evidence>
<dbReference type="Gene3D" id="1.10.510.10">
    <property type="entry name" value="Transferase(Phosphotransferase) domain 1"/>
    <property type="match status" value="1"/>
</dbReference>
<evidence type="ECO:0000256" key="14">
    <source>
        <dbReference type="SAM" id="MobiDB-lite"/>
    </source>
</evidence>
<dbReference type="EMBL" id="CAJNOQ010001464">
    <property type="protein sequence ID" value="CAF0896767.1"/>
    <property type="molecule type" value="Genomic_DNA"/>
</dbReference>
<evidence type="ECO:0000256" key="7">
    <source>
        <dbReference type="ARBA" id="ARBA00023137"/>
    </source>
</evidence>
<reference evidence="16" key="1">
    <citation type="submission" date="2021-02" db="EMBL/GenBank/DDBJ databases">
        <authorList>
            <person name="Nowell W R."/>
        </authorList>
    </citation>
    <scope>NUCLEOTIDE SEQUENCE</scope>
</reference>
<dbReference type="GO" id="GO:0004713">
    <property type="term" value="F:protein tyrosine kinase activity"/>
    <property type="evidence" value="ECO:0007669"/>
    <property type="project" value="UniProtKB-KW"/>
</dbReference>
<name>A0A813ZD33_9BILA</name>
<evidence type="ECO:0000256" key="3">
    <source>
        <dbReference type="ARBA" id="ARBA00022679"/>
    </source>
</evidence>
<dbReference type="InterPro" id="IPR008271">
    <property type="entry name" value="Ser/Thr_kinase_AS"/>
</dbReference>
<evidence type="ECO:0000256" key="13">
    <source>
        <dbReference type="PROSITE-ProRule" id="PRU10141"/>
    </source>
</evidence>
<dbReference type="Pfam" id="PF05794">
    <property type="entry name" value="Tcp11"/>
    <property type="match status" value="1"/>
</dbReference>
<evidence type="ECO:0000256" key="5">
    <source>
        <dbReference type="ARBA" id="ARBA00022777"/>
    </source>
</evidence>
<dbReference type="InterPro" id="IPR000719">
    <property type="entry name" value="Prot_kinase_dom"/>
</dbReference>
<evidence type="ECO:0000256" key="12">
    <source>
        <dbReference type="ARBA" id="ARBA00051693"/>
    </source>
</evidence>
<organism evidence="16 18">
    <name type="scientific">Didymodactylos carnosus</name>
    <dbReference type="NCBI Taxonomy" id="1234261"/>
    <lineage>
        <taxon>Eukaryota</taxon>
        <taxon>Metazoa</taxon>
        <taxon>Spiralia</taxon>
        <taxon>Gnathifera</taxon>
        <taxon>Rotifera</taxon>
        <taxon>Eurotatoria</taxon>
        <taxon>Bdelloidea</taxon>
        <taxon>Philodinida</taxon>
        <taxon>Philodinidae</taxon>
        <taxon>Didymodactylos</taxon>
    </lineage>
</organism>
<dbReference type="FunFam" id="3.30.200.20:FF:000040">
    <property type="entry name" value="Dual specificity mitogen-activated protein kinase kinase"/>
    <property type="match status" value="1"/>
</dbReference>
<dbReference type="SMART" id="SM00220">
    <property type="entry name" value="S_TKc"/>
    <property type="match status" value="1"/>
</dbReference>
<dbReference type="AlphaFoldDB" id="A0A813ZD33"/>
<comment type="similarity">
    <text evidence="1">Belongs to the TCP11 family.</text>
</comment>
<dbReference type="PROSITE" id="PS00107">
    <property type="entry name" value="PROTEIN_KINASE_ATP"/>
    <property type="match status" value="1"/>
</dbReference>
<keyword evidence="2" id="KW-0723">Serine/threonine-protein kinase</keyword>
<dbReference type="PANTHER" id="PTHR47448">
    <property type="entry name" value="DUAL SPECIFICITY MITOGEN-ACTIVATED PROTEIN KINASE KINASE DSOR1-LIKE PROTEIN"/>
    <property type="match status" value="1"/>
</dbReference>
<dbReference type="PANTHER" id="PTHR47448:SF1">
    <property type="entry name" value="SERINE_THREONINE-PROTEIN KINASE STE7 HOMOLOG"/>
    <property type="match status" value="1"/>
</dbReference>
<feature type="region of interest" description="Disordered" evidence="14">
    <location>
        <begin position="362"/>
        <end position="383"/>
    </location>
</feature>
<dbReference type="PROSITE" id="PS00108">
    <property type="entry name" value="PROTEIN_KINASE_ST"/>
    <property type="match status" value="1"/>
</dbReference>
<keyword evidence="5" id="KW-0418">Kinase</keyword>